<feature type="region of interest" description="Disordered" evidence="1">
    <location>
        <begin position="1"/>
        <end position="20"/>
    </location>
</feature>
<dbReference type="EMBL" id="QGKY02000246">
    <property type="protein sequence ID" value="KAF2587185.1"/>
    <property type="molecule type" value="Genomic_DNA"/>
</dbReference>
<feature type="compositionally biased region" description="Polar residues" evidence="1">
    <location>
        <begin position="42"/>
        <end position="66"/>
    </location>
</feature>
<feature type="compositionally biased region" description="Polar residues" evidence="1">
    <location>
        <begin position="130"/>
        <end position="139"/>
    </location>
</feature>
<evidence type="ECO:0000256" key="1">
    <source>
        <dbReference type="SAM" id="MobiDB-lite"/>
    </source>
</evidence>
<proteinExistence type="predicted"/>
<evidence type="ECO:0000313" key="2">
    <source>
        <dbReference type="EMBL" id="KAF2587185.1"/>
    </source>
</evidence>
<feature type="region of interest" description="Disordered" evidence="1">
    <location>
        <begin position="42"/>
        <end position="80"/>
    </location>
</feature>
<name>A0A8S9JYM3_BRACR</name>
<feature type="region of interest" description="Disordered" evidence="1">
    <location>
        <begin position="110"/>
        <end position="156"/>
    </location>
</feature>
<organism evidence="2">
    <name type="scientific">Brassica cretica</name>
    <name type="common">Mustard</name>
    <dbReference type="NCBI Taxonomy" id="69181"/>
    <lineage>
        <taxon>Eukaryota</taxon>
        <taxon>Viridiplantae</taxon>
        <taxon>Streptophyta</taxon>
        <taxon>Embryophyta</taxon>
        <taxon>Tracheophyta</taxon>
        <taxon>Spermatophyta</taxon>
        <taxon>Magnoliopsida</taxon>
        <taxon>eudicotyledons</taxon>
        <taxon>Gunneridae</taxon>
        <taxon>Pentapetalae</taxon>
        <taxon>rosids</taxon>
        <taxon>malvids</taxon>
        <taxon>Brassicales</taxon>
        <taxon>Brassicaceae</taxon>
        <taxon>Brassiceae</taxon>
        <taxon>Brassica</taxon>
    </lineage>
</organism>
<gene>
    <name evidence="2" type="ORF">F2Q70_00035924</name>
</gene>
<reference evidence="2" key="1">
    <citation type="submission" date="2019-12" db="EMBL/GenBank/DDBJ databases">
        <title>Genome sequencing and annotation of Brassica cretica.</title>
        <authorList>
            <person name="Studholme D.J."/>
            <person name="Sarris P.F."/>
        </authorList>
    </citation>
    <scope>NUCLEOTIDE SEQUENCE</scope>
    <source>
        <strain evidence="2">PFS-102/07</strain>
        <tissue evidence="2">Leaf</tissue>
    </source>
</reference>
<dbReference type="AlphaFoldDB" id="A0A8S9JYM3"/>
<accession>A0A8S9JYM3</accession>
<sequence>MPSSTRSNKETQLLFSSDHQSLERSIRKEICSSSIDNNTCSSLDFRQPPSTQTLVSSTYTRSPPSTEDTHLPSTDIFHPTSIDTSVRTSIDTEPRDMVATLILVRDERGDLHDQEGHLRNAAGSPEHRSMTPTESTASCNDKETAIDRQPPAPIDRRAPLTYRVQMPKIDVARLNALRPKPKPSDDAADPMEVDRVPMGRTLRKRKEKVVKHLKRGANEKERESFQKRVFMISLEKPFEEAYFTHRLWMFFRETRETEEDIRRMFCEAREKMKKRITVKKKSDPEQFAIPCGAFQGIIHFCRLFSEELMRSCERPRGADWYWLVRVDFHVLDIKLNWNSSLLLGRAFLSRVGAMCNLQTNQLCLTLIACHCGTEYETEYSVLIETHTATSIDNTQKKSINVLEKELIDSSPEHWENDYYNPTMAAHTRHTMHTEEYDEDYEEDRATEIVSTSIDTHPNQASQKRASTDIAYFPSVDIGVDRVREGDYSIGSWADDHHHECYEVETTIHESGADELHEGFTYEELLNMQRRDEADQQRAEATEERTRLSYPIDRTNRPSIDNNLPPLIDIRPKPKFTISENPNYDNNYLTQDKFGIFRDLDGYAREIDGHALQVSREDIADILQTANGANNLFMQQRTVPAHHKRVTKELYDTTGGIDNRFKKFYWEEKDEYGVYRDDQGCARDVDGHIINVSKDDIRKLMERPSRDEHNYIRLPEHASSFTQTKLVPEIYTKDEINEMFYGVCGAQEKYEELHTYKQTTRLSLSRLNVLTKLTRSALALLLASLSSIRMVSRKGTCPNSTRSNKETQLLFSSDPASLERSIRKEIRSSSIDNNTCLSLDFCEPSSTQTLVSSTDTCSPPSTEETNLPSTDIFHPTSIDTSVRTSIDTEPRDMVTTLILVRNERGDLHDQEGHLRNAAGQKIDAQGAAIPESYTDATGTTLHVDEAA</sequence>
<feature type="compositionally biased region" description="Polar residues" evidence="1">
    <location>
        <begin position="851"/>
        <end position="868"/>
    </location>
</feature>
<feature type="compositionally biased region" description="Polar residues" evidence="1">
    <location>
        <begin position="1"/>
        <end position="19"/>
    </location>
</feature>
<comment type="caution">
    <text evidence="2">The sequence shown here is derived from an EMBL/GenBank/DDBJ whole genome shotgun (WGS) entry which is preliminary data.</text>
</comment>
<protein>
    <submittedName>
        <fullName evidence="2">Uncharacterized protein</fullName>
    </submittedName>
</protein>
<feature type="region of interest" description="Disordered" evidence="1">
    <location>
        <begin position="851"/>
        <end position="870"/>
    </location>
</feature>